<dbReference type="Proteomes" id="UP000269276">
    <property type="component" value="Unassembled WGS sequence"/>
</dbReference>
<dbReference type="OrthoDB" id="3926152at2759"/>
<sequence length="342" mass="35542">MLDTMFKKTIVTAGLASAVAAETSCPLTTTTTETSSTPSAVYIWKTVDGRTPLPTDTYTTTIYTSTDTTTTTVPDTSYVTNCAFTSTKNVEYTPTAYTGAFTSSSLRTSTSCAPSRSLTIEWPGTTTTTATVTQYSTNTYLTETASTPSQSTVWITSGLTTLTRNLSCTATVTSTTATAASTTQALKCAPSNLIGTDGKPGRRYRGAANDGIASYGSGSSFPPGFENRTGAHKDAGACCQACQDDAKCAASIFVGTDSTYPAPSLPWCQFFDQNDSPSSYSSDEGVEEAEGCGLGFTIFPGDVKMAQAGCGYIAANAYAEGLCEEGMTARECQESGVGGLVN</sequence>
<dbReference type="AlphaFoldDB" id="A0A3M7D921"/>
<comment type="caution">
    <text evidence="1">The sequence shown here is derived from an EMBL/GenBank/DDBJ whole genome shotgun (WGS) entry which is preliminary data.</text>
</comment>
<evidence type="ECO:0000313" key="1">
    <source>
        <dbReference type="EMBL" id="RMY60811.1"/>
    </source>
</evidence>
<accession>A0A3M7D921</accession>
<protein>
    <submittedName>
        <fullName evidence="1">Uncharacterized protein</fullName>
    </submittedName>
</protein>
<evidence type="ECO:0000313" key="2">
    <source>
        <dbReference type="Proteomes" id="UP000269276"/>
    </source>
</evidence>
<reference evidence="1 2" key="1">
    <citation type="journal article" date="2018" name="BMC Genomics">
        <title>Genomic evidence for intraspecific hybridization in a clonal and extremely halotolerant yeast.</title>
        <authorList>
            <person name="Gostincar C."/>
            <person name="Stajich J.E."/>
            <person name="Zupancic J."/>
            <person name="Zalar P."/>
            <person name="Gunde-Cimerman N."/>
        </authorList>
    </citation>
    <scope>NUCLEOTIDE SEQUENCE [LARGE SCALE GENOMIC DNA]</scope>
    <source>
        <strain evidence="1 2">EXF-2682</strain>
    </source>
</reference>
<organism evidence="1 2">
    <name type="scientific">Hortaea werneckii</name>
    <name type="common">Black yeast</name>
    <name type="synonym">Cladosporium werneckii</name>
    <dbReference type="NCBI Taxonomy" id="91943"/>
    <lineage>
        <taxon>Eukaryota</taxon>
        <taxon>Fungi</taxon>
        <taxon>Dikarya</taxon>
        <taxon>Ascomycota</taxon>
        <taxon>Pezizomycotina</taxon>
        <taxon>Dothideomycetes</taxon>
        <taxon>Dothideomycetidae</taxon>
        <taxon>Mycosphaerellales</taxon>
        <taxon>Teratosphaeriaceae</taxon>
        <taxon>Hortaea</taxon>
    </lineage>
</organism>
<proteinExistence type="predicted"/>
<name>A0A3M7D921_HORWE</name>
<gene>
    <name evidence="1" type="ORF">D0863_11483</name>
</gene>
<dbReference type="VEuPathDB" id="FungiDB:BTJ68_08018"/>
<dbReference type="EMBL" id="QWIP01000542">
    <property type="protein sequence ID" value="RMY60811.1"/>
    <property type="molecule type" value="Genomic_DNA"/>
</dbReference>